<protein>
    <recommendedName>
        <fullName evidence="1">Helicase Helix-turn-helix domain-containing protein</fullName>
    </recommendedName>
</protein>
<dbReference type="Pfam" id="PF14493">
    <property type="entry name" value="HTH_40"/>
    <property type="match status" value="1"/>
</dbReference>
<proteinExistence type="predicted"/>
<evidence type="ECO:0000259" key="1">
    <source>
        <dbReference type="Pfam" id="PF14493"/>
    </source>
</evidence>
<dbReference type="InterPro" id="IPR029491">
    <property type="entry name" value="Helicase_HTH"/>
</dbReference>
<dbReference type="EMBL" id="AICN01000005">
    <property type="protein sequence ID" value="EHS87500.1"/>
    <property type="molecule type" value="Genomic_DNA"/>
</dbReference>
<comment type="caution">
    <text evidence="2">The sequence shown here is derived from an EMBL/GenBank/DDBJ whole genome shotgun (WGS) entry which is preliminary data.</text>
</comment>
<dbReference type="AlphaFoldDB" id="H4GHU4"/>
<dbReference type="STRING" id="1144300.PS3_21909"/>
<dbReference type="Proteomes" id="UP000004567">
    <property type="component" value="Unassembled WGS sequence"/>
</dbReference>
<accession>H4GHU4</accession>
<name>H4GHU4_9LACO</name>
<dbReference type="PATRIC" id="fig|1144300.3.peg.64"/>
<gene>
    <name evidence="2" type="ORF">PS3_21909</name>
</gene>
<evidence type="ECO:0000313" key="3">
    <source>
        <dbReference type="Proteomes" id="UP000004567"/>
    </source>
</evidence>
<feature type="domain" description="Helicase Helix-turn-helix" evidence="1">
    <location>
        <begin position="253"/>
        <end position="316"/>
    </location>
</feature>
<evidence type="ECO:0000313" key="2">
    <source>
        <dbReference type="EMBL" id="EHS87500.1"/>
    </source>
</evidence>
<sequence length="355" mass="41223">MVSGEVLMNPYILTLFNRQPRRIRVIENILKNRRSEANLFWGYNYQILGALGAERQLKRQDYDQQLAQWVKDGLLKIDDQQASLTEAGLEQVKTFWDQHYQPHFIQWAWVTNYQIFANRVLLALQVISQYQHQDHQYLPLSLSEYEMNRVRQWLRALNPSDVKLITNCLQEVTEELASVDERLAILLTYRLIGYQTSGWTNQQAAQHLAVTIDEIPVMWRDLWLRMAATIASQSGPLTSLTQDLISLSPASQSAMKTIQTFQSGISIDEVSQRRHLKISTVREHILEIAILRPELISISALIPTSNLAKLKATYQVSAFNWQFQEDSDEASAFFEFRLYQIMRCHRENGDYPSTT</sequence>
<reference evidence="2 3" key="1">
    <citation type="journal article" date="2013" name="Genome Announc.">
        <title>Genome Sequence of Lactobacillus gastricus PS3, a Strain Isolated from Human Milk.</title>
        <authorList>
            <person name="Martin V."/>
            <person name="Cardenas N."/>
            <person name="Jimenez E."/>
            <person name="Maldonado A."/>
            <person name="Rodriguez J.M."/>
            <person name="Fernandez L."/>
        </authorList>
    </citation>
    <scope>NUCLEOTIDE SEQUENCE [LARGE SCALE GENOMIC DNA]</scope>
    <source>
        <strain evidence="2 3">PS3</strain>
    </source>
</reference>
<organism evidence="2 3">
    <name type="scientific">Limosilactobacillus gastricus PS3</name>
    <dbReference type="NCBI Taxonomy" id="1144300"/>
    <lineage>
        <taxon>Bacteria</taxon>
        <taxon>Bacillati</taxon>
        <taxon>Bacillota</taxon>
        <taxon>Bacilli</taxon>
        <taxon>Lactobacillales</taxon>
        <taxon>Lactobacillaceae</taxon>
        <taxon>Limosilactobacillus</taxon>
    </lineage>
</organism>